<gene>
    <name evidence="1" type="ORF">S01H4_35530</name>
</gene>
<protein>
    <submittedName>
        <fullName evidence="1">Uncharacterized protein</fullName>
    </submittedName>
</protein>
<name>X1BDZ7_9ZZZZ</name>
<accession>X1BDZ7</accession>
<dbReference type="InterPro" id="IPR009078">
    <property type="entry name" value="Ferritin-like_SF"/>
</dbReference>
<dbReference type="SUPFAM" id="SSF47240">
    <property type="entry name" value="Ferritin-like"/>
    <property type="match status" value="1"/>
</dbReference>
<comment type="caution">
    <text evidence="1">The sequence shown here is derived from an EMBL/GenBank/DDBJ whole genome shotgun (WGS) entry which is preliminary data.</text>
</comment>
<dbReference type="AlphaFoldDB" id="X1BDZ7"/>
<dbReference type="InterPro" id="IPR012347">
    <property type="entry name" value="Ferritin-like"/>
</dbReference>
<organism evidence="1">
    <name type="scientific">marine sediment metagenome</name>
    <dbReference type="NCBI Taxonomy" id="412755"/>
    <lineage>
        <taxon>unclassified sequences</taxon>
        <taxon>metagenomes</taxon>
        <taxon>ecological metagenomes</taxon>
    </lineage>
</organism>
<reference evidence="1" key="1">
    <citation type="journal article" date="2014" name="Front. Microbiol.">
        <title>High frequency of phylogenetically diverse reductive dehalogenase-homologous genes in deep subseafloor sedimentary metagenomes.</title>
        <authorList>
            <person name="Kawai M."/>
            <person name="Futagami T."/>
            <person name="Toyoda A."/>
            <person name="Takaki Y."/>
            <person name="Nishi S."/>
            <person name="Hori S."/>
            <person name="Arai W."/>
            <person name="Tsubouchi T."/>
            <person name="Morono Y."/>
            <person name="Uchiyama I."/>
            <person name="Ito T."/>
            <person name="Fujiyama A."/>
            <person name="Inagaki F."/>
            <person name="Takami H."/>
        </authorList>
    </citation>
    <scope>NUCLEOTIDE SEQUENCE</scope>
    <source>
        <strain evidence="1">Expedition CK06-06</strain>
    </source>
</reference>
<dbReference type="Gene3D" id="1.20.1260.10">
    <property type="match status" value="1"/>
</dbReference>
<proteinExistence type="predicted"/>
<dbReference type="EMBL" id="BART01018903">
    <property type="protein sequence ID" value="GAG79437.1"/>
    <property type="molecule type" value="Genomic_DNA"/>
</dbReference>
<evidence type="ECO:0000313" key="1">
    <source>
        <dbReference type="EMBL" id="GAG79437.1"/>
    </source>
</evidence>
<sequence>MNYVISTDSEIIEIFKDQIKIEQTTLNKLVILEEEAKETAVRLCFMDLRLDTWKHVKFLEGMIELLNTTPCDEWSAKVGRYAGRVKLERELEDLKSNESEMIKLLDTALDKIEDPIARLLLEHMKEEERSHHDDLEKLVGVIKQAPLQSKKGEKGSDIVCDTD</sequence>